<evidence type="ECO:0000313" key="3">
    <source>
        <dbReference type="Proteomes" id="UP000002669"/>
    </source>
</evidence>
<sequence>MPSSIRATEEKASRRSPDKHGGAARPSSKVSIDELSSALNSLALPDDEQEPVNQFHKFLHKNADLVDFVANVIDPSVSNQQAAHIDLDAYVPHVQRFCARWQVSKRAEQNHLKLANGLRNIPCILLQNPTRTHDMAFDDMVENTATLRYLQDSLDDNGLSLDDVIILDAIPLLTDRDLYRLSTDERRIALFEASELTRRFIRINKVSVIVSLQCATQNNAKYDGISSFLRELGSSTKWARMETVMKTSIDGRALYVVQGFHPGHIIRTYKPDLRIKRERILQNILEQVYSPYAEWISEMAREEFSKSRKRLDCSANKFLNDLERALAAMQKLEALQTTVSPDIVIKGKDTRKQVLRVMKLMDNARSILEAN</sequence>
<dbReference type="InParanoid" id="E4UQV4"/>
<reference evidence="3" key="1">
    <citation type="journal article" date="2012" name="MBio">
        <title>Comparative genome analysis of Trichophyton rubrum and related dermatophytes reveals candidate genes involved in infection.</title>
        <authorList>
            <person name="Martinez D.A."/>
            <person name="Oliver B.G."/>
            <person name="Graeser Y."/>
            <person name="Goldberg J.M."/>
            <person name="Li W."/>
            <person name="Martinez-Rossi N.M."/>
            <person name="Monod M."/>
            <person name="Shelest E."/>
            <person name="Barton R.C."/>
            <person name="Birch E."/>
            <person name="Brakhage A.A."/>
            <person name="Chen Z."/>
            <person name="Gurr S.J."/>
            <person name="Heiman D."/>
            <person name="Heitman J."/>
            <person name="Kosti I."/>
            <person name="Rossi A."/>
            <person name="Saif S."/>
            <person name="Samalova M."/>
            <person name="Saunders C.W."/>
            <person name="Shea T."/>
            <person name="Summerbell R.C."/>
            <person name="Xu J."/>
            <person name="Young S."/>
            <person name="Zeng Q."/>
            <person name="Birren B.W."/>
            <person name="Cuomo C.A."/>
            <person name="White T.C."/>
        </authorList>
    </citation>
    <scope>NUCLEOTIDE SEQUENCE [LARGE SCALE GENOMIC DNA]</scope>
    <source>
        <strain evidence="3">ATCC MYA-4604 / CBS 118893</strain>
    </source>
</reference>
<proteinExistence type="predicted"/>
<evidence type="ECO:0000313" key="2">
    <source>
        <dbReference type="EMBL" id="EFQ99280.1"/>
    </source>
</evidence>
<organism evidence="3">
    <name type="scientific">Arthroderma gypseum (strain ATCC MYA-4604 / CBS 118893)</name>
    <name type="common">Microsporum gypseum</name>
    <dbReference type="NCBI Taxonomy" id="535722"/>
    <lineage>
        <taxon>Eukaryota</taxon>
        <taxon>Fungi</taxon>
        <taxon>Dikarya</taxon>
        <taxon>Ascomycota</taxon>
        <taxon>Pezizomycotina</taxon>
        <taxon>Eurotiomycetes</taxon>
        <taxon>Eurotiomycetidae</taxon>
        <taxon>Onygenales</taxon>
        <taxon>Arthrodermataceae</taxon>
        <taxon>Nannizzia</taxon>
    </lineage>
</organism>
<evidence type="ECO:0000256" key="1">
    <source>
        <dbReference type="SAM" id="MobiDB-lite"/>
    </source>
</evidence>
<dbReference type="HOGENOM" id="CLU_745903_0_0_1"/>
<feature type="region of interest" description="Disordered" evidence="1">
    <location>
        <begin position="1"/>
        <end position="30"/>
    </location>
</feature>
<dbReference type="eggNOG" id="ENOG502SVQ8">
    <property type="taxonomic scope" value="Eukaryota"/>
</dbReference>
<feature type="compositionally biased region" description="Basic and acidic residues" evidence="1">
    <location>
        <begin position="7"/>
        <end position="21"/>
    </location>
</feature>
<protein>
    <submittedName>
        <fullName evidence="2">Uncharacterized protein</fullName>
    </submittedName>
</protein>
<gene>
    <name evidence="2" type="ORF">MGYG_02293</name>
</gene>
<name>E4UQV4_ARTGP</name>
<dbReference type="OrthoDB" id="4276527at2759"/>
<dbReference type="RefSeq" id="XP_003174763.1">
    <property type="nucleotide sequence ID" value="XM_003174715.1"/>
</dbReference>
<dbReference type="GeneID" id="10030064"/>
<accession>E4UQV4</accession>
<dbReference type="EMBL" id="DS989823">
    <property type="protein sequence ID" value="EFQ99280.1"/>
    <property type="molecule type" value="Genomic_DNA"/>
</dbReference>
<dbReference type="AlphaFoldDB" id="E4UQV4"/>
<keyword evidence="3" id="KW-1185">Reference proteome</keyword>
<dbReference type="STRING" id="535722.E4UQV4"/>
<dbReference type="VEuPathDB" id="FungiDB:MGYG_02293"/>
<dbReference type="Proteomes" id="UP000002669">
    <property type="component" value="Unassembled WGS sequence"/>
</dbReference>